<dbReference type="GO" id="GO:0004674">
    <property type="term" value="F:protein serine/threonine kinase activity"/>
    <property type="evidence" value="ECO:0007669"/>
    <property type="project" value="UniProtKB-KW"/>
</dbReference>
<name>A0A336KKC2_CULSO</name>
<evidence type="ECO:0000256" key="2">
    <source>
        <dbReference type="ARBA" id="ARBA00022527"/>
    </source>
</evidence>
<dbReference type="InterPro" id="IPR008271">
    <property type="entry name" value="Ser/Thr_kinase_AS"/>
</dbReference>
<dbReference type="SMART" id="SM00220">
    <property type="entry name" value="S_TKc"/>
    <property type="match status" value="1"/>
</dbReference>
<evidence type="ECO:0000259" key="12">
    <source>
        <dbReference type="PROSITE" id="PS50011"/>
    </source>
</evidence>
<evidence type="ECO:0000256" key="10">
    <source>
        <dbReference type="SAM" id="MobiDB-lite"/>
    </source>
</evidence>
<dbReference type="InterPro" id="IPR000719">
    <property type="entry name" value="Prot_kinase_dom"/>
</dbReference>
<dbReference type="CDD" id="cd14136">
    <property type="entry name" value="STKc_SRPK"/>
    <property type="match status" value="1"/>
</dbReference>
<evidence type="ECO:0000256" key="8">
    <source>
        <dbReference type="ARBA" id="ARBA00048679"/>
    </source>
</evidence>
<dbReference type="GO" id="GO:0000245">
    <property type="term" value="P:spliceosomal complex assembly"/>
    <property type="evidence" value="ECO:0007669"/>
    <property type="project" value="TreeGrafter"/>
</dbReference>
<dbReference type="EMBL" id="UFQT01000537">
    <property type="protein sequence ID" value="SSX25054.1"/>
    <property type="molecule type" value="Genomic_DNA"/>
</dbReference>
<keyword evidence="3" id="KW-0808">Transferase</keyword>
<dbReference type="InterPro" id="IPR051334">
    <property type="entry name" value="SRPK"/>
</dbReference>
<dbReference type="GO" id="GO:0005634">
    <property type="term" value="C:nucleus"/>
    <property type="evidence" value="ECO:0007669"/>
    <property type="project" value="TreeGrafter"/>
</dbReference>
<feature type="region of interest" description="Disordered" evidence="10">
    <location>
        <begin position="868"/>
        <end position="894"/>
    </location>
</feature>
<keyword evidence="11" id="KW-0812">Transmembrane</keyword>
<sequence>MDDINTRTCSYFRYYHDIFVTHPSLHKFDVASSSSSSAENESKNQMFQGDEENYSFDMQLKFARLIVFGAQEFMTEIDEKIDVETPPSSSSSFIADTTFAFLQIVFFITVICLIRQYFNFRVVREEPLRLINKSGEYDAYDLVVDTPLNRKASQKQKITTHNDETHIKMMKKDEILHYQIKPKNNIRQNNHHLINNDLFTKRETILLLNKLNAAANNNNVSSGKKKYNTDKFVTNKRKCTSVGPVMNTSSDLQPIITTVKDEKFAAMLEKNVQYQHQQSNDENTLTCNCEANWRQAVLMHHQNEAAIYNHISEPRASLTILDDVYPASSESSLYGSDEEQEDAAQYCRGGYHPIVIGDVFDNRYRVVRKLGWGHFSTVWLCCDLETEKYIALKVVKSAPHYTETAIDEIRLLEKIRDADMHDPNRARIVRMLNHFTVRGVNGVHTCLVFEALGCSLYKLIVKNNYQGLAIQQVKSIIKQVLQGLEYLHTKCHIIHTDIKPENILLVMDNAATMNQEIDDEIMSLKDMGVEFPDSYISAYEKSSKETKKSDTSYVSKRTSLEFQSSTSEEDSGGGGGGNADKTTPGDKISTAATSLLTAVQKRSFELTGSNDETTMSDNEVVGAASFGRFRIERRNSKQHNGKFILSEGVTTPTTELNSNTGGNNKKFLQTQISQKSMSSPLSHSAYQSAIQNLINNHNVQVKIADLGNACFENHHFTEDIQTRQYRALEVLLGSPYSYSADIWSTACLAFELATGDYLFDPHSGDSYTRDEDHLAHIIELLGNIPPSLIFRGKHGKKYFTSYGSLRNITKLKPWKLYDVLTEKYEWDPEEAKGFTDFLLPMLDYNPLLRSTAAKSVQHPWLDTVNISTQSHHHQNKRTSSSNIENNSVVVDKLV</sequence>
<evidence type="ECO:0000256" key="4">
    <source>
        <dbReference type="ARBA" id="ARBA00022741"/>
    </source>
</evidence>
<dbReference type="Gene3D" id="3.30.200.20">
    <property type="entry name" value="Phosphorylase Kinase, domain 1"/>
    <property type="match status" value="1"/>
</dbReference>
<feature type="binding site" evidence="9">
    <location>
        <position position="393"/>
    </location>
    <ligand>
        <name>ATP</name>
        <dbReference type="ChEBI" id="CHEBI:30616"/>
    </ligand>
</feature>
<dbReference type="PROSITE" id="PS00108">
    <property type="entry name" value="PROTEIN_KINASE_ST"/>
    <property type="match status" value="1"/>
</dbReference>
<evidence type="ECO:0000256" key="1">
    <source>
        <dbReference type="ARBA" id="ARBA00012513"/>
    </source>
</evidence>
<accession>A0A336KKC2</accession>
<evidence type="ECO:0000256" key="9">
    <source>
        <dbReference type="PROSITE-ProRule" id="PRU10141"/>
    </source>
</evidence>
<organism evidence="13">
    <name type="scientific">Culicoides sonorensis</name>
    <name type="common">Biting midge</name>
    <dbReference type="NCBI Taxonomy" id="179676"/>
    <lineage>
        <taxon>Eukaryota</taxon>
        <taxon>Metazoa</taxon>
        <taxon>Ecdysozoa</taxon>
        <taxon>Arthropoda</taxon>
        <taxon>Hexapoda</taxon>
        <taxon>Insecta</taxon>
        <taxon>Pterygota</taxon>
        <taxon>Neoptera</taxon>
        <taxon>Endopterygota</taxon>
        <taxon>Diptera</taxon>
        <taxon>Nematocera</taxon>
        <taxon>Chironomoidea</taxon>
        <taxon>Ceratopogonidae</taxon>
        <taxon>Ceratopogoninae</taxon>
        <taxon>Culicoides</taxon>
        <taxon>Monoculicoides</taxon>
    </lineage>
</organism>
<proteinExistence type="predicted"/>
<keyword evidence="6 9" id="KW-0067">ATP-binding</keyword>
<keyword evidence="4 9" id="KW-0547">Nucleotide-binding</keyword>
<feature type="compositionally biased region" description="Polar residues" evidence="10">
    <location>
        <begin position="553"/>
        <end position="566"/>
    </location>
</feature>
<evidence type="ECO:0000313" key="13">
    <source>
        <dbReference type="EMBL" id="SSX04691.1"/>
    </source>
</evidence>
<evidence type="ECO:0000256" key="7">
    <source>
        <dbReference type="ARBA" id="ARBA00047899"/>
    </source>
</evidence>
<dbReference type="PANTHER" id="PTHR47634:SF9">
    <property type="entry name" value="PROTEIN KINASE DOMAIN-CONTAINING PROTEIN-RELATED"/>
    <property type="match status" value="1"/>
</dbReference>
<reference evidence="14" key="2">
    <citation type="submission" date="2018-07" db="EMBL/GenBank/DDBJ databases">
        <authorList>
            <person name="Quirk P.G."/>
            <person name="Krulwich T.A."/>
        </authorList>
    </citation>
    <scope>NUCLEOTIDE SEQUENCE</scope>
</reference>
<keyword evidence="11" id="KW-0472">Membrane</keyword>
<evidence type="ECO:0000256" key="6">
    <source>
        <dbReference type="ARBA" id="ARBA00022840"/>
    </source>
</evidence>
<dbReference type="Pfam" id="PF00069">
    <property type="entry name" value="Pkinase"/>
    <property type="match status" value="2"/>
</dbReference>
<gene>
    <name evidence="13" type="primary">CSON011884</name>
</gene>
<dbReference type="Gene3D" id="1.10.510.10">
    <property type="entry name" value="Transferase(Phosphotransferase) domain 1"/>
    <property type="match status" value="1"/>
</dbReference>
<dbReference type="AlphaFoldDB" id="A0A336KKC2"/>
<dbReference type="PANTHER" id="PTHR47634">
    <property type="entry name" value="PROTEIN KINASE DOMAIN-CONTAINING PROTEIN-RELATED"/>
    <property type="match status" value="1"/>
</dbReference>
<comment type="catalytic activity">
    <reaction evidence="8">
        <text>L-seryl-[protein] + ATP = O-phospho-L-seryl-[protein] + ADP + H(+)</text>
        <dbReference type="Rhea" id="RHEA:17989"/>
        <dbReference type="Rhea" id="RHEA-COMP:9863"/>
        <dbReference type="Rhea" id="RHEA-COMP:11604"/>
        <dbReference type="ChEBI" id="CHEBI:15378"/>
        <dbReference type="ChEBI" id="CHEBI:29999"/>
        <dbReference type="ChEBI" id="CHEBI:30616"/>
        <dbReference type="ChEBI" id="CHEBI:83421"/>
        <dbReference type="ChEBI" id="CHEBI:456216"/>
        <dbReference type="EC" id="2.7.11.1"/>
    </reaction>
</comment>
<protein>
    <recommendedName>
        <fullName evidence="1">non-specific serine/threonine protein kinase</fullName>
        <ecNumber evidence="1">2.7.11.1</ecNumber>
    </recommendedName>
</protein>
<evidence type="ECO:0000256" key="5">
    <source>
        <dbReference type="ARBA" id="ARBA00022777"/>
    </source>
</evidence>
<keyword evidence="5" id="KW-0418">Kinase</keyword>
<dbReference type="PROSITE" id="PS00107">
    <property type="entry name" value="PROTEIN_KINASE_ATP"/>
    <property type="match status" value="1"/>
</dbReference>
<dbReference type="FunFam" id="3.30.200.20:FF:000163">
    <property type="entry name" value="SRSF protein kinase 2 isoform X1"/>
    <property type="match status" value="1"/>
</dbReference>
<keyword evidence="2" id="KW-0723">Serine/threonine-protein kinase</keyword>
<dbReference type="GO" id="GO:0005524">
    <property type="term" value="F:ATP binding"/>
    <property type="evidence" value="ECO:0007669"/>
    <property type="project" value="UniProtKB-UniRule"/>
</dbReference>
<comment type="catalytic activity">
    <reaction evidence="7">
        <text>L-threonyl-[protein] + ATP = O-phospho-L-threonyl-[protein] + ADP + H(+)</text>
        <dbReference type="Rhea" id="RHEA:46608"/>
        <dbReference type="Rhea" id="RHEA-COMP:11060"/>
        <dbReference type="Rhea" id="RHEA-COMP:11605"/>
        <dbReference type="ChEBI" id="CHEBI:15378"/>
        <dbReference type="ChEBI" id="CHEBI:30013"/>
        <dbReference type="ChEBI" id="CHEBI:30616"/>
        <dbReference type="ChEBI" id="CHEBI:61977"/>
        <dbReference type="ChEBI" id="CHEBI:456216"/>
        <dbReference type="EC" id="2.7.11.1"/>
    </reaction>
</comment>
<feature type="region of interest" description="Disordered" evidence="10">
    <location>
        <begin position="547"/>
        <end position="587"/>
    </location>
</feature>
<dbReference type="GO" id="GO:0050684">
    <property type="term" value="P:regulation of mRNA processing"/>
    <property type="evidence" value="ECO:0007669"/>
    <property type="project" value="TreeGrafter"/>
</dbReference>
<dbReference type="SUPFAM" id="SSF56112">
    <property type="entry name" value="Protein kinase-like (PK-like)"/>
    <property type="match status" value="1"/>
</dbReference>
<evidence type="ECO:0000256" key="11">
    <source>
        <dbReference type="SAM" id="Phobius"/>
    </source>
</evidence>
<dbReference type="GO" id="GO:0005737">
    <property type="term" value="C:cytoplasm"/>
    <property type="evidence" value="ECO:0007669"/>
    <property type="project" value="TreeGrafter"/>
</dbReference>
<dbReference type="PROSITE" id="PS50011">
    <property type="entry name" value="PROTEIN_KINASE_DOM"/>
    <property type="match status" value="1"/>
</dbReference>
<feature type="domain" description="Protein kinase" evidence="12">
    <location>
        <begin position="364"/>
        <end position="861"/>
    </location>
</feature>
<dbReference type="VEuPathDB" id="VectorBase:CSON011884"/>
<feature type="transmembrane region" description="Helical" evidence="11">
    <location>
        <begin position="99"/>
        <end position="118"/>
    </location>
</feature>
<reference evidence="13" key="1">
    <citation type="submission" date="2018-04" db="EMBL/GenBank/DDBJ databases">
        <authorList>
            <person name="Go L.Y."/>
            <person name="Mitchell J.A."/>
        </authorList>
    </citation>
    <scope>NUCLEOTIDE SEQUENCE</scope>
    <source>
        <tissue evidence="13">Whole organism</tissue>
    </source>
</reference>
<dbReference type="EC" id="2.7.11.1" evidence="1"/>
<evidence type="ECO:0000313" key="14">
    <source>
        <dbReference type="EMBL" id="SSX25054.1"/>
    </source>
</evidence>
<evidence type="ECO:0000256" key="3">
    <source>
        <dbReference type="ARBA" id="ARBA00022679"/>
    </source>
</evidence>
<dbReference type="InterPro" id="IPR011009">
    <property type="entry name" value="Kinase-like_dom_sf"/>
</dbReference>
<feature type="compositionally biased region" description="Low complexity" evidence="10">
    <location>
        <begin position="879"/>
        <end position="894"/>
    </location>
</feature>
<dbReference type="InterPro" id="IPR017441">
    <property type="entry name" value="Protein_kinase_ATP_BS"/>
</dbReference>
<dbReference type="FunFam" id="1.10.510.10:FF:000503">
    <property type="entry name" value="Uncharacterized protein, isoform D"/>
    <property type="match status" value="1"/>
</dbReference>
<keyword evidence="11" id="KW-1133">Transmembrane helix</keyword>
<dbReference type="EMBL" id="UFQS01000537">
    <property type="protein sequence ID" value="SSX04691.1"/>
    <property type="molecule type" value="Genomic_DNA"/>
</dbReference>